<feature type="domain" description="SPX" evidence="11">
    <location>
        <begin position="10"/>
        <end position="166"/>
    </location>
</feature>
<dbReference type="EC" id="2.3.2.27" evidence="3"/>
<dbReference type="PROSITE" id="PS50089">
    <property type="entry name" value="ZF_RING_2"/>
    <property type="match status" value="1"/>
</dbReference>
<evidence type="ECO:0000256" key="3">
    <source>
        <dbReference type="ARBA" id="ARBA00012483"/>
    </source>
</evidence>
<evidence type="ECO:0000256" key="2">
    <source>
        <dbReference type="ARBA" id="ARBA00004906"/>
    </source>
</evidence>
<keyword evidence="6 9" id="KW-0863">Zinc-finger</keyword>
<proteinExistence type="predicted"/>
<keyword evidence="7" id="KW-0833">Ubl conjugation pathway</keyword>
<dbReference type="UniPathway" id="UPA00143"/>
<evidence type="ECO:0000259" key="11">
    <source>
        <dbReference type="PROSITE" id="PS51382"/>
    </source>
</evidence>
<dbReference type="InterPro" id="IPR013083">
    <property type="entry name" value="Znf_RING/FYVE/PHD"/>
</dbReference>
<evidence type="ECO:0000259" key="10">
    <source>
        <dbReference type="PROSITE" id="PS50089"/>
    </source>
</evidence>
<name>A0A2Z7BW02_9LAMI</name>
<dbReference type="InterPro" id="IPR001841">
    <property type="entry name" value="Znf_RING"/>
</dbReference>
<keyword evidence="8" id="KW-0862">Zinc</keyword>
<dbReference type="InterPro" id="IPR017907">
    <property type="entry name" value="Znf_RING_CS"/>
</dbReference>
<dbReference type="PROSITE" id="PS00518">
    <property type="entry name" value="ZF_RING_1"/>
    <property type="match status" value="1"/>
</dbReference>
<dbReference type="InterPro" id="IPR033326">
    <property type="entry name" value="BAH1"/>
</dbReference>
<accession>A0A2Z7BW02</accession>
<comment type="pathway">
    <text evidence="2">Protein modification; protein ubiquitination.</text>
</comment>
<dbReference type="Pfam" id="PF13445">
    <property type="entry name" value="zf-RING_UBOX"/>
    <property type="match status" value="1"/>
</dbReference>
<dbReference type="SMART" id="SM00184">
    <property type="entry name" value="RING"/>
    <property type="match status" value="1"/>
</dbReference>
<protein>
    <recommendedName>
        <fullName evidence="3">RING-type E3 ubiquitin transferase</fullName>
        <ecNumber evidence="3">2.3.2.27</ecNumber>
    </recommendedName>
</protein>
<comment type="catalytic activity">
    <reaction evidence="1">
        <text>S-ubiquitinyl-[E2 ubiquitin-conjugating enzyme]-L-cysteine + [acceptor protein]-L-lysine = [E2 ubiquitin-conjugating enzyme]-L-cysteine + N(6)-ubiquitinyl-[acceptor protein]-L-lysine.</text>
        <dbReference type="EC" id="2.3.2.27"/>
    </reaction>
</comment>
<evidence type="ECO:0000313" key="12">
    <source>
        <dbReference type="EMBL" id="KZV36427.1"/>
    </source>
</evidence>
<dbReference type="OrthoDB" id="6105938at2759"/>
<keyword evidence="4" id="KW-0808">Transferase</keyword>
<keyword evidence="13" id="KW-1185">Reference proteome</keyword>
<sequence length="297" mass="33723">MSGITSPTSMKFGETFTEYLQAHEERFISTHVEYKRLKKVLKSCRRCRALNDSSQNNGEDDALPPFWPHESCPLCDQKFFSELRKEASDIAGCFSSRVRRLFNLRDHGMKRYITGFRQCFMSPNNGKAQECRMLVEYAMMNAVAMRKILKKYDKVHSSDNGRKFKSKMRTEHMEILQSPWLIELGAFIINLDESNNGKLDELLNPFSCDLISSDPVMTLTLPDNVKLEYSLTCAICLELVFNPYALGCGHLFCKLCACSAASVMILQGLKAADADSRCPACRELQGILEGEIDFRTS</sequence>
<dbReference type="SUPFAM" id="SSF57850">
    <property type="entry name" value="RING/U-box"/>
    <property type="match status" value="1"/>
</dbReference>
<dbReference type="PANTHER" id="PTHR46764:SF2">
    <property type="entry name" value="E3 UBIQUITIN-PROTEIN LIGASE BAH1-LIKE-RELATED"/>
    <property type="match status" value="1"/>
</dbReference>
<dbReference type="PROSITE" id="PS51382">
    <property type="entry name" value="SPX"/>
    <property type="match status" value="1"/>
</dbReference>
<dbReference type="PANTHER" id="PTHR46764">
    <property type="entry name" value="E3 UBIQUITIN-PROTEIN LIGASE BAH1"/>
    <property type="match status" value="1"/>
</dbReference>
<reference evidence="12 13" key="1">
    <citation type="journal article" date="2015" name="Proc. Natl. Acad. Sci. U.S.A.">
        <title>The resurrection genome of Boea hygrometrica: A blueprint for survival of dehydration.</title>
        <authorList>
            <person name="Xiao L."/>
            <person name="Yang G."/>
            <person name="Zhang L."/>
            <person name="Yang X."/>
            <person name="Zhao S."/>
            <person name="Ji Z."/>
            <person name="Zhou Q."/>
            <person name="Hu M."/>
            <person name="Wang Y."/>
            <person name="Chen M."/>
            <person name="Xu Y."/>
            <person name="Jin H."/>
            <person name="Xiao X."/>
            <person name="Hu G."/>
            <person name="Bao F."/>
            <person name="Hu Y."/>
            <person name="Wan P."/>
            <person name="Li L."/>
            <person name="Deng X."/>
            <person name="Kuang T."/>
            <person name="Xiang C."/>
            <person name="Zhu J.K."/>
            <person name="Oliver M.J."/>
            <person name="He Y."/>
        </authorList>
    </citation>
    <scope>NUCLEOTIDE SEQUENCE [LARGE SCALE GENOMIC DNA]</scope>
    <source>
        <strain evidence="13">cv. XS01</strain>
    </source>
</reference>
<dbReference type="AlphaFoldDB" id="A0A2Z7BW02"/>
<dbReference type="GO" id="GO:0061630">
    <property type="term" value="F:ubiquitin protein ligase activity"/>
    <property type="evidence" value="ECO:0007669"/>
    <property type="project" value="UniProtKB-EC"/>
</dbReference>
<feature type="domain" description="RING-type" evidence="10">
    <location>
        <begin position="233"/>
        <end position="282"/>
    </location>
</feature>
<evidence type="ECO:0000256" key="6">
    <source>
        <dbReference type="ARBA" id="ARBA00022771"/>
    </source>
</evidence>
<dbReference type="InterPro" id="IPR027370">
    <property type="entry name" value="Znf-RING_euk"/>
</dbReference>
<keyword evidence="5" id="KW-0479">Metal-binding</keyword>
<gene>
    <name evidence="12" type="ORF">F511_22182</name>
</gene>
<dbReference type="GO" id="GO:0008270">
    <property type="term" value="F:zinc ion binding"/>
    <property type="evidence" value="ECO:0007669"/>
    <property type="project" value="UniProtKB-KW"/>
</dbReference>
<organism evidence="12 13">
    <name type="scientific">Dorcoceras hygrometricum</name>
    <dbReference type="NCBI Taxonomy" id="472368"/>
    <lineage>
        <taxon>Eukaryota</taxon>
        <taxon>Viridiplantae</taxon>
        <taxon>Streptophyta</taxon>
        <taxon>Embryophyta</taxon>
        <taxon>Tracheophyta</taxon>
        <taxon>Spermatophyta</taxon>
        <taxon>Magnoliopsida</taxon>
        <taxon>eudicotyledons</taxon>
        <taxon>Gunneridae</taxon>
        <taxon>Pentapetalae</taxon>
        <taxon>asterids</taxon>
        <taxon>lamiids</taxon>
        <taxon>Lamiales</taxon>
        <taxon>Gesneriaceae</taxon>
        <taxon>Didymocarpoideae</taxon>
        <taxon>Trichosporeae</taxon>
        <taxon>Loxocarpinae</taxon>
        <taxon>Dorcoceras</taxon>
    </lineage>
</organism>
<evidence type="ECO:0000256" key="7">
    <source>
        <dbReference type="ARBA" id="ARBA00022786"/>
    </source>
</evidence>
<evidence type="ECO:0000256" key="8">
    <source>
        <dbReference type="ARBA" id="ARBA00022833"/>
    </source>
</evidence>
<dbReference type="GO" id="GO:0016567">
    <property type="term" value="P:protein ubiquitination"/>
    <property type="evidence" value="ECO:0007669"/>
    <property type="project" value="UniProtKB-UniPathway"/>
</dbReference>
<dbReference type="InterPro" id="IPR004331">
    <property type="entry name" value="SPX_dom"/>
</dbReference>
<evidence type="ECO:0000256" key="4">
    <source>
        <dbReference type="ARBA" id="ARBA00022679"/>
    </source>
</evidence>
<evidence type="ECO:0000313" key="13">
    <source>
        <dbReference type="Proteomes" id="UP000250235"/>
    </source>
</evidence>
<evidence type="ECO:0000256" key="1">
    <source>
        <dbReference type="ARBA" id="ARBA00000900"/>
    </source>
</evidence>
<dbReference type="EMBL" id="KV003887">
    <property type="protein sequence ID" value="KZV36427.1"/>
    <property type="molecule type" value="Genomic_DNA"/>
</dbReference>
<evidence type="ECO:0000256" key="9">
    <source>
        <dbReference type="PROSITE-ProRule" id="PRU00175"/>
    </source>
</evidence>
<dbReference type="Proteomes" id="UP000250235">
    <property type="component" value="Unassembled WGS sequence"/>
</dbReference>
<dbReference type="Gene3D" id="3.30.40.10">
    <property type="entry name" value="Zinc/RING finger domain, C3HC4 (zinc finger)"/>
    <property type="match status" value="1"/>
</dbReference>
<evidence type="ECO:0000256" key="5">
    <source>
        <dbReference type="ARBA" id="ARBA00022723"/>
    </source>
</evidence>